<organism evidence="6 7">
    <name type="scientific">Mesorhabditis belari</name>
    <dbReference type="NCBI Taxonomy" id="2138241"/>
    <lineage>
        <taxon>Eukaryota</taxon>
        <taxon>Metazoa</taxon>
        <taxon>Ecdysozoa</taxon>
        <taxon>Nematoda</taxon>
        <taxon>Chromadorea</taxon>
        <taxon>Rhabditida</taxon>
        <taxon>Rhabditina</taxon>
        <taxon>Rhabditomorpha</taxon>
        <taxon>Rhabditoidea</taxon>
        <taxon>Rhabditidae</taxon>
        <taxon>Mesorhabditinae</taxon>
        <taxon>Mesorhabditis</taxon>
    </lineage>
</organism>
<dbReference type="Pfam" id="PF00628">
    <property type="entry name" value="PHD"/>
    <property type="match status" value="1"/>
</dbReference>
<keyword evidence="3" id="KW-0862">Zinc</keyword>
<feature type="domain" description="Zinc finger PHD-type" evidence="5">
    <location>
        <begin position="152"/>
        <end position="204"/>
    </location>
</feature>
<accession>A0AAF3F2N2</accession>
<feature type="region of interest" description="Disordered" evidence="4">
    <location>
        <begin position="210"/>
        <end position="237"/>
    </location>
</feature>
<feature type="compositionally biased region" description="Basic and acidic residues" evidence="4">
    <location>
        <begin position="94"/>
        <end position="109"/>
    </location>
</feature>
<evidence type="ECO:0000256" key="1">
    <source>
        <dbReference type="ARBA" id="ARBA00022723"/>
    </source>
</evidence>
<dbReference type="InterPro" id="IPR011011">
    <property type="entry name" value="Znf_FYVE_PHD"/>
</dbReference>
<evidence type="ECO:0000259" key="5">
    <source>
        <dbReference type="SMART" id="SM00249"/>
    </source>
</evidence>
<dbReference type="WBParaSite" id="MBELARI_LOCUS20799">
    <property type="protein sequence ID" value="MBELARI_LOCUS20799"/>
    <property type="gene ID" value="MBELARI_LOCUS20799"/>
</dbReference>
<feature type="compositionally biased region" description="Polar residues" evidence="4">
    <location>
        <begin position="75"/>
        <end position="84"/>
    </location>
</feature>
<proteinExistence type="predicted"/>
<dbReference type="InterPro" id="IPR001965">
    <property type="entry name" value="Znf_PHD"/>
</dbReference>
<keyword evidence="2" id="KW-0863">Zinc-finger</keyword>
<keyword evidence="1" id="KW-0479">Metal-binding</keyword>
<dbReference type="InterPro" id="IPR019787">
    <property type="entry name" value="Znf_PHD-finger"/>
</dbReference>
<reference evidence="7" key="1">
    <citation type="submission" date="2024-02" db="UniProtKB">
        <authorList>
            <consortium name="WormBaseParasite"/>
        </authorList>
    </citation>
    <scope>IDENTIFICATION</scope>
</reference>
<keyword evidence="6" id="KW-1185">Reference proteome</keyword>
<feature type="compositionally biased region" description="Basic and acidic residues" evidence="4">
    <location>
        <begin position="210"/>
        <end position="223"/>
    </location>
</feature>
<dbReference type="InterPro" id="IPR013083">
    <property type="entry name" value="Znf_RING/FYVE/PHD"/>
</dbReference>
<dbReference type="SUPFAM" id="SSF57903">
    <property type="entry name" value="FYVE/PHD zinc finger"/>
    <property type="match status" value="1"/>
</dbReference>
<evidence type="ECO:0000256" key="3">
    <source>
        <dbReference type="ARBA" id="ARBA00022833"/>
    </source>
</evidence>
<dbReference type="Proteomes" id="UP000887575">
    <property type="component" value="Unassembled WGS sequence"/>
</dbReference>
<evidence type="ECO:0000256" key="4">
    <source>
        <dbReference type="SAM" id="MobiDB-lite"/>
    </source>
</evidence>
<name>A0AAF3F2N2_9BILA</name>
<dbReference type="AlphaFoldDB" id="A0AAF3F2N2"/>
<feature type="region of interest" description="Disordered" evidence="4">
    <location>
        <begin position="64"/>
        <end position="144"/>
    </location>
</feature>
<protein>
    <submittedName>
        <fullName evidence="7">Zinc finger PHD-type domain-containing protein</fullName>
    </submittedName>
</protein>
<dbReference type="GO" id="GO:0008270">
    <property type="term" value="F:zinc ion binding"/>
    <property type="evidence" value="ECO:0007669"/>
    <property type="project" value="UniProtKB-KW"/>
</dbReference>
<evidence type="ECO:0000256" key="2">
    <source>
        <dbReference type="ARBA" id="ARBA00022771"/>
    </source>
</evidence>
<sequence>MSKTSPPNGPPPQKKARTTKHPFGNPFYARLTKFLLGSKEEAIEGMKKCCEEIADYKMAHPEESLCDSGDEIGDATNNRSNTQAKKMFAGTSQERLRLKQLEVIPERSLKKTPMSRSVGSLPEPKDESSRSAENSDDSDSETLTINERSERKCVSCSISKFSPYDQLLQCHTCKEHMHMKCNKPEITKEQSKDPRFHFICSECLANEVEKRSAPDNSKSESLKVQKMPPMPTPASRVPVDFNQKLAEFKAKKNLLGNNSKSATILLKK</sequence>
<dbReference type="SMART" id="SM00249">
    <property type="entry name" value="PHD"/>
    <property type="match status" value="1"/>
</dbReference>
<evidence type="ECO:0000313" key="6">
    <source>
        <dbReference type="Proteomes" id="UP000887575"/>
    </source>
</evidence>
<feature type="region of interest" description="Disordered" evidence="4">
    <location>
        <begin position="1"/>
        <end position="24"/>
    </location>
</feature>
<dbReference type="Gene3D" id="3.30.40.10">
    <property type="entry name" value="Zinc/RING finger domain, C3HC4 (zinc finger)"/>
    <property type="match status" value="1"/>
</dbReference>
<evidence type="ECO:0000313" key="7">
    <source>
        <dbReference type="WBParaSite" id="MBELARI_LOCUS20799"/>
    </source>
</evidence>
<feature type="compositionally biased region" description="Acidic residues" evidence="4">
    <location>
        <begin position="64"/>
        <end position="73"/>
    </location>
</feature>